<gene>
    <name evidence="2" type="ORF">CTEN210_00645</name>
</gene>
<evidence type="ECO:0000256" key="1">
    <source>
        <dbReference type="SAM" id="MobiDB-lite"/>
    </source>
</evidence>
<feature type="compositionally biased region" description="Polar residues" evidence="1">
    <location>
        <begin position="56"/>
        <end position="69"/>
    </location>
</feature>
<dbReference type="Proteomes" id="UP001054902">
    <property type="component" value="Unassembled WGS sequence"/>
</dbReference>
<evidence type="ECO:0000313" key="3">
    <source>
        <dbReference type="Proteomes" id="UP001054902"/>
    </source>
</evidence>
<dbReference type="PANTHER" id="PTHR12774:SF2">
    <property type="entry name" value="PEROXISOMAL BIOGENESIS FACTOR 19"/>
    <property type="match status" value="1"/>
</dbReference>
<name>A0AAD3CE73_9STRA</name>
<protein>
    <recommendedName>
        <fullName evidence="4">Peroxin-19</fullName>
    </recommendedName>
</protein>
<feature type="compositionally biased region" description="Basic and acidic residues" evidence="1">
    <location>
        <begin position="87"/>
        <end position="97"/>
    </location>
</feature>
<dbReference type="InterPro" id="IPR006708">
    <property type="entry name" value="Pex19"/>
</dbReference>
<keyword evidence="3" id="KW-1185">Reference proteome</keyword>
<accession>A0AAD3CE73</accession>
<dbReference type="EMBL" id="BLLK01000019">
    <property type="protein sequence ID" value="GFH44171.1"/>
    <property type="molecule type" value="Genomic_DNA"/>
</dbReference>
<feature type="compositionally biased region" description="Basic and acidic residues" evidence="1">
    <location>
        <begin position="104"/>
        <end position="116"/>
    </location>
</feature>
<dbReference type="GO" id="GO:0005778">
    <property type="term" value="C:peroxisomal membrane"/>
    <property type="evidence" value="ECO:0007669"/>
    <property type="project" value="TreeGrafter"/>
</dbReference>
<dbReference type="GO" id="GO:0033328">
    <property type="term" value="F:peroxisome membrane targeting sequence binding"/>
    <property type="evidence" value="ECO:0007669"/>
    <property type="project" value="TreeGrafter"/>
</dbReference>
<dbReference type="GO" id="GO:0045046">
    <property type="term" value="P:protein import into peroxisome membrane"/>
    <property type="evidence" value="ECO:0007669"/>
    <property type="project" value="TreeGrafter"/>
</dbReference>
<reference evidence="2 3" key="1">
    <citation type="journal article" date="2021" name="Sci. Rep.">
        <title>The genome of the diatom Chaetoceros tenuissimus carries an ancient integrated fragment of an extant virus.</title>
        <authorList>
            <person name="Hongo Y."/>
            <person name="Kimura K."/>
            <person name="Takaki Y."/>
            <person name="Yoshida Y."/>
            <person name="Baba S."/>
            <person name="Kobayashi G."/>
            <person name="Nagasaki K."/>
            <person name="Hano T."/>
            <person name="Tomaru Y."/>
        </authorList>
    </citation>
    <scope>NUCLEOTIDE SEQUENCE [LARGE SCALE GENOMIC DNA]</scope>
    <source>
        <strain evidence="2 3">NIES-3715</strain>
    </source>
</reference>
<evidence type="ECO:0008006" key="4">
    <source>
        <dbReference type="Google" id="ProtNLM"/>
    </source>
</evidence>
<sequence length="288" mass="32801">MKGFDEILDAALDELEESDDDSSCDKNETTTKTSPASHEAEEKRPMFGPPRPPSSTPKSQTISQFSSPPSEEEKAVMDMMKQMENLFPDKDFGKEGNTHVNITPEKKSTNSSKENDVTDTVSQLLKELSKNEQDMDMNMTPDMQKEFEESMRNATAGFNVDDEDAMSSVVDGMMKQLLSKEFMYEPMKDIADGYPKWLAENKDKISKEEYEKYGKQYQYFQKIVHLYENEPENHDRLSDLMNCLQEYGQPPADLVQELAPDLQFGDDGLPKMDGNLNMPGMDEDCIIM</sequence>
<feature type="compositionally biased region" description="Acidic residues" evidence="1">
    <location>
        <begin position="13"/>
        <end position="22"/>
    </location>
</feature>
<dbReference type="Pfam" id="PF04614">
    <property type="entry name" value="Pex19"/>
    <property type="match status" value="1"/>
</dbReference>
<proteinExistence type="predicted"/>
<dbReference type="Gene3D" id="1.20.120.900">
    <property type="entry name" value="Pex19, mPTS binding domain"/>
    <property type="match status" value="1"/>
</dbReference>
<evidence type="ECO:0000313" key="2">
    <source>
        <dbReference type="EMBL" id="GFH44171.1"/>
    </source>
</evidence>
<dbReference type="PANTHER" id="PTHR12774">
    <property type="entry name" value="PEROXISOMAL BIOGENESIS FACTOR 19"/>
    <property type="match status" value="1"/>
</dbReference>
<comment type="caution">
    <text evidence="2">The sequence shown here is derived from an EMBL/GenBank/DDBJ whole genome shotgun (WGS) entry which is preliminary data.</text>
</comment>
<dbReference type="InterPro" id="IPR038322">
    <property type="entry name" value="Pex19_C_sf"/>
</dbReference>
<feature type="region of interest" description="Disordered" evidence="1">
    <location>
        <begin position="13"/>
        <end position="118"/>
    </location>
</feature>
<organism evidence="2 3">
    <name type="scientific">Chaetoceros tenuissimus</name>
    <dbReference type="NCBI Taxonomy" id="426638"/>
    <lineage>
        <taxon>Eukaryota</taxon>
        <taxon>Sar</taxon>
        <taxon>Stramenopiles</taxon>
        <taxon>Ochrophyta</taxon>
        <taxon>Bacillariophyta</taxon>
        <taxon>Coscinodiscophyceae</taxon>
        <taxon>Chaetocerotophycidae</taxon>
        <taxon>Chaetocerotales</taxon>
        <taxon>Chaetocerotaceae</taxon>
        <taxon>Chaetoceros</taxon>
    </lineage>
</organism>
<dbReference type="AlphaFoldDB" id="A0AAD3CE73"/>